<comment type="caution">
    <text evidence="1">The sequence shown here is derived from an EMBL/GenBank/DDBJ whole genome shotgun (WGS) entry which is preliminary data.</text>
</comment>
<evidence type="ECO:0000313" key="2">
    <source>
        <dbReference type="Proteomes" id="UP000176294"/>
    </source>
</evidence>
<dbReference type="OrthoDB" id="886961at2"/>
<dbReference type="RefSeq" id="WP_125921762.1">
    <property type="nucleotide sequence ID" value="NZ_MDZB01000153.1"/>
</dbReference>
<dbReference type="Proteomes" id="UP000176294">
    <property type="component" value="Unassembled WGS sequence"/>
</dbReference>
<proteinExistence type="predicted"/>
<reference evidence="1 2" key="1">
    <citation type="submission" date="2016-08" db="EMBL/GenBank/DDBJ databases">
        <title>Hymenobacter coccineus sp. nov., Hymenobacter lapidarius sp. nov. and Hymenobacter glacialis sp. nov., isolated from Antarctic soil.</title>
        <authorList>
            <person name="Sedlacek I."/>
            <person name="Kralova S."/>
            <person name="Kyrova K."/>
            <person name="Maslanova I."/>
            <person name="Stankova E."/>
            <person name="Vrbovska V."/>
            <person name="Nemec M."/>
            <person name="Bartak M."/>
            <person name="Svec P."/>
            <person name="Busse H.-J."/>
            <person name="Pantucek R."/>
        </authorList>
    </citation>
    <scope>NUCLEOTIDE SEQUENCE [LARGE SCALE GENOMIC DNA]</scope>
    <source>
        <strain evidence="1 2">CCM 8643</strain>
    </source>
</reference>
<keyword evidence="2" id="KW-1185">Reference proteome</keyword>
<accession>A0A1G1STJ7</accession>
<protein>
    <submittedName>
        <fullName evidence="1">Uncharacterized protein</fullName>
    </submittedName>
</protein>
<organism evidence="1 2">
    <name type="scientific">Hymenobacter lapidarius</name>
    <dbReference type="NCBI Taxonomy" id="1908237"/>
    <lineage>
        <taxon>Bacteria</taxon>
        <taxon>Pseudomonadati</taxon>
        <taxon>Bacteroidota</taxon>
        <taxon>Cytophagia</taxon>
        <taxon>Cytophagales</taxon>
        <taxon>Hymenobacteraceae</taxon>
        <taxon>Hymenobacter</taxon>
    </lineage>
</organism>
<sequence length="152" mass="16423">MLTNPTSEPAQPFGLTDADNAVSNGCAAVAAGAVAPRPRRLDGALVSTASRLLPLVELLDSLQPYVVNESVFRIRRRRIIAQIRLAQAQLKAEKPQRQALLHAFQTMGELFAHEIRDISGDEAKQAAREVVLATLRNAPGLISAAHQARQLS</sequence>
<dbReference type="AlphaFoldDB" id="A0A1G1STJ7"/>
<evidence type="ECO:0000313" key="1">
    <source>
        <dbReference type="EMBL" id="OGX81942.1"/>
    </source>
</evidence>
<gene>
    <name evidence="1" type="ORF">BEN47_04790</name>
</gene>
<dbReference type="EMBL" id="MDZB01000153">
    <property type="protein sequence ID" value="OGX81942.1"/>
    <property type="molecule type" value="Genomic_DNA"/>
</dbReference>
<name>A0A1G1STJ7_9BACT</name>